<dbReference type="SUPFAM" id="SSF103515">
    <property type="entry name" value="Autotransporter"/>
    <property type="match status" value="1"/>
</dbReference>
<accession>A0ABT1UAU3</accession>
<reference evidence="2 3" key="1">
    <citation type="submission" date="2022-07" db="EMBL/GenBank/DDBJ databases">
        <title>Methylomonas rivi sp. nov., Methylomonas rosea sp. nov., Methylomonas aureus sp. nov. and Methylomonas subterranea sp. nov., four novel methanotrophs isolated from a freshwater creek and the deep terrestrial subsurface.</title>
        <authorList>
            <person name="Abin C."/>
            <person name="Sankaranarayanan K."/>
            <person name="Garner C."/>
            <person name="Sindelar R."/>
            <person name="Kotary K."/>
            <person name="Garner R."/>
            <person name="Barclay S."/>
            <person name="Lawson P."/>
            <person name="Krumholz L."/>
        </authorList>
    </citation>
    <scope>NUCLEOTIDE SEQUENCE [LARGE SCALE GENOMIC DNA]</scope>
    <source>
        <strain evidence="2 3">WSC-6</strain>
    </source>
</reference>
<comment type="caution">
    <text evidence="2">The sequence shown here is derived from an EMBL/GenBank/DDBJ whole genome shotgun (WGS) entry which is preliminary data.</text>
</comment>
<dbReference type="Gene3D" id="2.40.128.130">
    <property type="entry name" value="Autotransporter beta-domain"/>
    <property type="match status" value="1"/>
</dbReference>
<dbReference type="RefSeq" id="WP_256617174.1">
    <property type="nucleotide sequence ID" value="NZ_JANIBK010000221.1"/>
</dbReference>
<evidence type="ECO:0000313" key="2">
    <source>
        <dbReference type="EMBL" id="MCQ8130766.1"/>
    </source>
</evidence>
<organism evidence="2 3">
    <name type="scientific">Methylomonas rivi</name>
    <dbReference type="NCBI Taxonomy" id="2952226"/>
    <lineage>
        <taxon>Bacteria</taxon>
        <taxon>Pseudomonadati</taxon>
        <taxon>Pseudomonadota</taxon>
        <taxon>Gammaproteobacteria</taxon>
        <taxon>Methylococcales</taxon>
        <taxon>Methylococcaceae</taxon>
        <taxon>Methylomonas</taxon>
    </lineage>
</organism>
<evidence type="ECO:0000259" key="1">
    <source>
        <dbReference type="PROSITE" id="PS51208"/>
    </source>
</evidence>
<dbReference type="Proteomes" id="UP001524586">
    <property type="component" value="Unassembled WGS sequence"/>
</dbReference>
<sequence>MRQTIRSSAIATLPANRVKACYATRQILIGLGALFFGGSVLAESVNPNQQAAGAVLNNCFTIYDDLVSGESIDPSEVPSICSTSYSSENLQSVTPDQILSMGSMATRLNGGKVTQPANYFGLNQKKHLGGGSGDIEIPRLNFWSKVDSDFGSLANTFTQPGFKFDNHNFVFGADYRLKDNWVAGGSFAYRHNNASFNAGRGETANDSYTGALYTAYNITDEAHVEATASYGGFNYDTSRNITVNGQSSVAKASPNGGQYAFSWGGGYDFNFQALTIAPYARGEYMNLDIDGYSESGSLYAVRFGKQSIESLTSTVGIQTAYAISFPWGVLIPQLRGEWHHQFKDGQRQIQAGFINDPLNQTFAITSEGPSRDYYTFGAEVSSVFAGGVSAFLAYETLQGYTSINSNKLMLGARLEF</sequence>
<dbReference type="EMBL" id="JANIBK010000221">
    <property type="protein sequence ID" value="MCQ8130766.1"/>
    <property type="molecule type" value="Genomic_DNA"/>
</dbReference>
<dbReference type="InterPro" id="IPR005546">
    <property type="entry name" value="Autotransporte_beta"/>
</dbReference>
<dbReference type="Pfam" id="PF03797">
    <property type="entry name" value="Autotransporter"/>
    <property type="match status" value="1"/>
</dbReference>
<dbReference type="PROSITE" id="PS51208">
    <property type="entry name" value="AUTOTRANSPORTER"/>
    <property type="match status" value="1"/>
</dbReference>
<proteinExistence type="predicted"/>
<dbReference type="SMART" id="SM00869">
    <property type="entry name" value="Autotransporter"/>
    <property type="match status" value="1"/>
</dbReference>
<evidence type="ECO:0000313" key="3">
    <source>
        <dbReference type="Proteomes" id="UP001524586"/>
    </source>
</evidence>
<name>A0ABT1UAU3_9GAMM</name>
<feature type="domain" description="Autotransporter" evidence="1">
    <location>
        <begin position="135"/>
        <end position="416"/>
    </location>
</feature>
<keyword evidence="3" id="KW-1185">Reference proteome</keyword>
<gene>
    <name evidence="2" type="ORF">NP596_20090</name>
</gene>
<protein>
    <submittedName>
        <fullName evidence="2">Autotransporter outer membrane beta-barrel domain-containing protein</fullName>
    </submittedName>
</protein>
<dbReference type="InterPro" id="IPR036709">
    <property type="entry name" value="Autotransporte_beta_dom_sf"/>
</dbReference>